<keyword evidence="2" id="KW-0238">DNA-binding</keyword>
<evidence type="ECO:0000256" key="3">
    <source>
        <dbReference type="ARBA" id="ARBA00023163"/>
    </source>
</evidence>
<evidence type="ECO:0000259" key="5">
    <source>
        <dbReference type="PROSITE" id="PS51078"/>
    </source>
</evidence>
<evidence type="ECO:0000259" key="4">
    <source>
        <dbReference type="PROSITE" id="PS51077"/>
    </source>
</evidence>
<dbReference type="PROSITE" id="PS51078">
    <property type="entry name" value="ICLR_ED"/>
    <property type="match status" value="1"/>
</dbReference>
<sequence>MNSASVKPAQQTLQTVERALSFLEYVAAAEPAPTVQQVSAGLGLNITTCYHLMRTLLARGYLERRADATLRLGASVGALFRTYQLGFNTNDKLASIVGELADTTAETSFLSTLDDRNVILKVLVEGSQPLRVSGLYVGLTGNEPHRASGKAVLAHADATLRDEIIARNLTGMTPAAQRRFRAALLRELEEIRTRGWAVDIDSSPGITTIGSPFFKHEGSIAGAVGIVAPTSRFGEAQDKLVGTVLDAANKATAVLGLAP</sequence>
<feature type="domain" description="IclR-ED" evidence="5">
    <location>
        <begin position="68"/>
        <end position="257"/>
    </location>
</feature>
<dbReference type="InterPro" id="IPR050707">
    <property type="entry name" value="HTH_MetabolicPath_Reg"/>
</dbReference>
<organism evidence="6 7">
    <name type="scientific">Streptosporangium amethystogenes subsp. fukuiense</name>
    <dbReference type="NCBI Taxonomy" id="698418"/>
    <lineage>
        <taxon>Bacteria</taxon>
        <taxon>Bacillati</taxon>
        <taxon>Actinomycetota</taxon>
        <taxon>Actinomycetes</taxon>
        <taxon>Streptosporangiales</taxon>
        <taxon>Streptosporangiaceae</taxon>
        <taxon>Streptosporangium</taxon>
    </lineage>
</organism>
<dbReference type="InterPro" id="IPR029016">
    <property type="entry name" value="GAF-like_dom_sf"/>
</dbReference>
<keyword evidence="3" id="KW-0804">Transcription</keyword>
<dbReference type="InterPro" id="IPR036390">
    <property type="entry name" value="WH_DNA-bd_sf"/>
</dbReference>
<dbReference type="PANTHER" id="PTHR30136">
    <property type="entry name" value="HELIX-TURN-HELIX TRANSCRIPTIONAL REGULATOR, ICLR FAMILY"/>
    <property type="match status" value="1"/>
</dbReference>
<evidence type="ECO:0000313" key="6">
    <source>
        <dbReference type="EMBL" id="MFC7603300.1"/>
    </source>
</evidence>
<dbReference type="InterPro" id="IPR005471">
    <property type="entry name" value="Tscrpt_reg_IclR_N"/>
</dbReference>
<protein>
    <submittedName>
        <fullName evidence="6">IclR family transcriptional regulator</fullName>
    </submittedName>
</protein>
<feature type="domain" description="HTH iclR-type" evidence="4">
    <location>
        <begin position="13"/>
        <end position="74"/>
    </location>
</feature>
<evidence type="ECO:0000313" key="7">
    <source>
        <dbReference type="Proteomes" id="UP001596514"/>
    </source>
</evidence>
<dbReference type="Proteomes" id="UP001596514">
    <property type="component" value="Unassembled WGS sequence"/>
</dbReference>
<proteinExistence type="predicted"/>
<keyword evidence="1" id="KW-0805">Transcription regulation</keyword>
<gene>
    <name evidence="6" type="ORF">ACFQVD_24630</name>
</gene>
<dbReference type="SUPFAM" id="SSF55781">
    <property type="entry name" value="GAF domain-like"/>
    <property type="match status" value="1"/>
</dbReference>
<evidence type="ECO:0000256" key="2">
    <source>
        <dbReference type="ARBA" id="ARBA00023125"/>
    </source>
</evidence>
<dbReference type="Pfam" id="PF09339">
    <property type="entry name" value="HTH_IclR"/>
    <property type="match status" value="1"/>
</dbReference>
<dbReference type="Gene3D" id="1.10.10.10">
    <property type="entry name" value="Winged helix-like DNA-binding domain superfamily/Winged helix DNA-binding domain"/>
    <property type="match status" value="1"/>
</dbReference>
<dbReference type="Gene3D" id="3.30.450.40">
    <property type="match status" value="1"/>
</dbReference>
<keyword evidence="7" id="KW-1185">Reference proteome</keyword>
<reference evidence="7" key="1">
    <citation type="journal article" date="2019" name="Int. J. Syst. Evol. Microbiol.">
        <title>The Global Catalogue of Microorganisms (GCM) 10K type strain sequencing project: providing services to taxonomists for standard genome sequencing and annotation.</title>
        <authorList>
            <consortium name="The Broad Institute Genomics Platform"/>
            <consortium name="The Broad Institute Genome Sequencing Center for Infectious Disease"/>
            <person name="Wu L."/>
            <person name="Ma J."/>
        </authorList>
    </citation>
    <scope>NUCLEOTIDE SEQUENCE [LARGE SCALE GENOMIC DNA]</scope>
    <source>
        <strain evidence="7">JCM 10083</strain>
    </source>
</reference>
<comment type="caution">
    <text evidence="6">The sequence shown here is derived from an EMBL/GenBank/DDBJ whole genome shotgun (WGS) entry which is preliminary data.</text>
</comment>
<dbReference type="RefSeq" id="WP_343975285.1">
    <property type="nucleotide sequence ID" value="NZ_BAAAGK010000130.1"/>
</dbReference>
<dbReference type="SUPFAM" id="SSF46785">
    <property type="entry name" value="Winged helix' DNA-binding domain"/>
    <property type="match status" value="1"/>
</dbReference>
<dbReference type="EMBL" id="JBHTEE010000001">
    <property type="protein sequence ID" value="MFC7603300.1"/>
    <property type="molecule type" value="Genomic_DNA"/>
</dbReference>
<accession>A0ABW2T3R9</accession>
<dbReference type="Pfam" id="PF01614">
    <property type="entry name" value="IclR_C"/>
    <property type="match status" value="1"/>
</dbReference>
<dbReference type="PROSITE" id="PS51077">
    <property type="entry name" value="HTH_ICLR"/>
    <property type="match status" value="1"/>
</dbReference>
<name>A0ABW2T3R9_9ACTN</name>
<dbReference type="InterPro" id="IPR014757">
    <property type="entry name" value="Tscrpt_reg_IclR_C"/>
</dbReference>
<evidence type="ECO:0000256" key="1">
    <source>
        <dbReference type="ARBA" id="ARBA00023015"/>
    </source>
</evidence>
<dbReference type="PANTHER" id="PTHR30136:SF24">
    <property type="entry name" value="HTH-TYPE TRANSCRIPTIONAL REPRESSOR ALLR"/>
    <property type="match status" value="1"/>
</dbReference>
<dbReference type="InterPro" id="IPR036388">
    <property type="entry name" value="WH-like_DNA-bd_sf"/>
</dbReference>